<dbReference type="HOGENOM" id="CLU_058495_1_0_1"/>
<dbReference type="InterPro" id="IPR006384">
    <property type="entry name" value="HAD_hydro_PyrdxlP_Pase-like"/>
</dbReference>
<evidence type="ECO:0000256" key="1">
    <source>
        <dbReference type="ARBA" id="ARBA00022801"/>
    </source>
</evidence>
<keyword evidence="1" id="KW-0378">Hydrolase</keyword>
<dbReference type="STRING" id="930991.A0A0D0DV25"/>
<protein>
    <recommendedName>
        <fullName evidence="4">5'-nucleotidase</fullName>
    </recommendedName>
</protein>
<accession>A0A0D0DV25</accession>
<evidence type="ECO:0000313" key="3">
    <source>
        <dbReference type="Proteomes" id="UP000054538"/>
    </source>
</evidence>
<dbReference type="PANTHER" id="PTHR28181:SF2">
    <property type="entry name" value="PHOSPHORIC MONOESTER HYDROLASE"/>
    <property type="match status" value="1"/>
</dbReference>
<reference evidence="3" key="2">
    <citation type="submission" date="2015-01" db="EMBL/GenBank/DDBJ databases">
        <title>Evolutionary Origins and Diversification of the Mycorrhizal Mutualists.</title>
        <authorList>
            <consortium name="DOE Joint Genome Institute"/>
            <consortium name="Mycorrhizal Genomics Consortium"/>
            <person name="Kohler A."/>
            <person name="Kuo A."/>
            <person name="Nagy L.G."/>
            <person name="Floudas D."/>
            <person name="Copeland A."/>
            <person name="Barry K.W."/>
            <person name="Cichocki N."/>
            <person name="Veneault-Fourrey C."/>
            <person name="LaButti K."/>
            <person name="Lindquist E.A."/>
            <person name="Lipzen A."/>
            <person name="Lundell T."/>
            <person name="Morin E."/>
            <person name="Murat C."/>
            <person name="Riley R."/>
            <person name="Ohm R."/>
            <person name="Sun H."/>
            <person name="Tunlid A."/>
            <person name="Henrissat B."/>
            <person name="Grigoriev I.V."/>
            <person name="Hibbett D.S."/>
            <person name="Martin F."/>
        </authorList>
    </citation>
    <scope>NUCLEOTIDE SEQUENCE [LARGE SCALE GENOMIC DNA]</scope>
    <source>
        <strain evidence="3">Ve08.2h10</strain>
    </source>
</reference>
<dbReference type="PANTHER" id="PTHR28181">
    <property type="entry name" value="UPF0655 PROTEIN YCR015C"/>
    <property type="match status" value="1"/>
</dbReference>
<dbReference type="OrthoDB" id="10014216at2759"/>
<dbReference type="AlphaFoldDB" id="A0A0D0DV25"/>
<dbReference type="InterPro" id="IPR036412">
    <property type="entry name" value="HAD-like_sf"/>
</dbReference>
<organism evidence="2 3">
    <name type="scientific">Paxillus rubicundulus Ve08.2h10</name>
    <dbReference type="NCBI Taxonomy" id="930991"/>
    <lineage>
        <taxon>Eukaryota</taxon>
        <taxon>Fungi</taxon>
        <taxon>Dikarya</taxon>
        <taxon>Basidiomycota</taxon>
        <taxon>Agaricomycotina</taxon>
        <taxon>Agaricomycetes</taxon>
        <taxon>Agaricomycetidae</taxon>
        <taxon>Boletales</taxon>
        <taxon>Paxilineae</taxon>
        <taxon>Paxillaceae</taxon>
        <taxon>Paxillus</taxon>
    </lineage>
</organism>
<gene>
    <name evidence="2" type="ORF">PAXRUDRAFT_789212</name>
</gene>
<dbReference type="GO" id="GO:0016791">
    <property type="term" value="F:phosphatase activity"/>
    <property type="evidence" value="ECO:0007669"/>
    <property type="project" value="InterPro"/>
</dbReference>
<dbReference type="InParanoid" id="A0A0D0DV25"/>
<dbReference type="Pfam" id="PF12710">
    <property type="entry name" value="HAD"/>
    <property type="match status" value="1"/>
</dbReference>
<proteinExistence type="predicted"/>
<dbReference type="FunCoup" id="A0A0D0DV25">
    <property type="interactions" value="106"/>
</dbReference>
<dbReference type="InterPro" id="IPR023214">
    <property type="entry name" value="HAD_sf"/>
</dbReference>
<dbReference type="SUPFAM" id="SSF56784">
    <property type="entry name" value="HAD-like"/>
    <property type="match status" value="1"/>
</dbReference>
<sequence length="287" mass="32338">MAVVDATRNRFTVQPFHFDKKFVVLSDWDGTITTCDSNDYLTDNYGMGNEERVALNVQMLEFDKSGNTRGISFKDGFEPMMQSVLEKGHSLEDCKTFLTTRSVDGLRPVDFTDGFIEFKKFCDSNDIPFTVISSGMDEFIRAVLNELAEGPDKDVVKDITIVSNGVRYDDTGRWHVTWRHPESNYGHDKSRAILPYQEYRKEHDGQGPTVFFLGDGASDLSAAQHADVLLVKVTGIDERDNLKKHCDSMGIPYIPFFDFHDVKNIVGKIISGESKDNLLVNPMALAN</sequence>
<name>A0A0D0DV25_9AGAM</name>
<dbReference type="NCBIfam" id="TIGR01489">
    <property type="entry name" value="DKMTPPase-SF"/>
    <property type="match status" value="1"/>
</dbReference>
<dbReference type="NCBIfam" id="TIGR01488">
    <property type="entry name" value="HAD-SF-IB"/>
    <property type="match status" value="1"/>
</dbReference>
<evidence type="ECO:0000313" key="2">
    <source>
        <dbReference type="EMBL" id="KIK93206.1"/>
    </source>
</evidence>
<dbReference type="InterPro" id="IPR050849">
    <property type="entry name" value="HAD-like_hydrolase_phosphatase"/>
</dbReference>
<dbReference type="Gene3D" id="3.40.50.1000">
    <property type="entry name" value="HAD superfamily/HAD-like"/>
    <property type="match status" value="1"/>
</dbReference>
<reference evidence="2 3" key="1">
    <citation type="submission" date="2014-04" db="EMBL/GenBank/DDBJ databases">
        <authorList>
            <consortium name="DOE Joint Genome Institute"/>
            <person name="Kuo A."/>
            <person name="Kohler A."/>
            <person name="Jargeat P."/>
            <person name="Nagy L.G."/>
            <person name="Floudas D."/>
            <person name="Copeland A."/>
            <person name="Barry K.W."/>
            <person name="Cichocki N."/>
            <person name="Veneault-Fourrey C."/>
            <person name="LaButti K."/>
            <person name="Lindquist E.A."/>
            <person name="Lipzen A."/>
            <person name="Lundell T."/>
            <person name="Morin E."/>
            <person name="Murat C."/>
            <person name="Sun H."/>
            <person name="Tunlid A."/>
            <person name="Henrissat B."/>
            <person name="Grigoriev I.V."/>
            <person name="Hibbett D.S."/>
            <person name="Martin F."/>
            <person name="Nordberg H.P."/>
            <person name="Cantor M.N."/>
            <person name="Hua S.X."/>
        </authorList>
    </citation>
    <scope>NUCLEOTIDE SEQUENCE [LARGE SCALE GENOMIC DNA]</scope>
    <source>
        <strain evidence="2 3">Ve08.2h10</strain>
    </source>
</reference>
<keyword evidence="3" id="KW-1185">Reference proteome</keyword>
<dbReference type="EMBL" id="KN825204">
    <property type="protein sequence ID" value="KIK93206.1"/>
    <property type="molecule type" value="Genomic_DNA"/>
</dbReference>
<evidence type="ECO:0008006" key="4">
    <source>
        <dbReference type="Google" id="ProtNLM"/>
    </source>
</evidence>
<dbReference type="Proteomes" id="UP000054538">
    <property type="component" value="Unassembled WGS sequence"/>
</dbReference>
<dbReference type="Gene3D" id="3.90.1470.20">
    <property type="match status" value="1"/>
</dbReference>